<organism evidence="3 4">
    <name type="scientific">Anisodus tanguticus</name>
    <dbReference type="NCBI Taxonomy" id="243964"/>
    <lineage>
        <taxon>Eukaryota</taxon>
        <taxon>Viridiplantae</taxon>
        <taxon>Streptophyta</taxon>
        <taxon>Embryophyta</taxon>
        <taxon>Tracheophyta</taxon>
        <taxon>Spermatophyta</taxon>
        <taxon>Magnoliopsida</taxon>
        <taxon>eudicotyledons</taxon>
        <taxon>Gunneridae</taxon>
        <taxon>Pentapetalae</taxon>
        <taxon>asterids</taxon>
        <taxon>lamiids</taxon>
        <taxon>Solanales</taxon>
        <taxon>Solanaceae</taxon>
        <taxon>Solanoideae</taxon>
        <taxon>Hyoscyameae</taxon>
        <taxon>Anisodus</taxon>
    </lineage>
</organism>
<feature type="signal peptide" evidence="2">
    <location>
        <begin position="1"/>
        <end position="23"/>
    </location>
</feature>
<dbReference type="AlphaFoldDB" id="A0AAE1SE72"/>
<sequence length="87" mass="9688">MAQTKVIILAYILFTMSSHIIQSIEGRFMKFEYINDVLGPHSHIMASEREIGRVKNYVAQSPPPGRVDGFRPVGRGHSPGIGHSIQN</sequence>
<evidence type="ECO:0000313" key="4">
    <source>
        <dbReference type="Proteomes" id="UP001291623"/>
    </source>
</evidence>
<protein>
    <submittedName>
        <fullName evidence="3">Uncharacterized protein</fullName>
    </submittedName>
</protein>
<evidence type="ECO:0000313" key="3">
    <source>
        <dbReference type="EMBL" id="KAK4368430.1"/>
    </source>
</evidence>
<accession>A0AAE1SE72</accession>
<dbReference type="EMBL" id="JAVYJV010000006">
    <property type="protein sequence ID" value="KAK4368430.1"/>
    <property type="molecule type" value="Genomic_DNA"/>
</dbReference>
<feature type="region of interest" description="Disordered" evidence="1">
    <location>
        <begin position="63"/>
        <end position="87"/>
    </location>
</feature>
<keyword evidence="2" id="KW-0732">Signal</keyword>
<feature type="chain" id="PRO_5042004394" evidence="2">
    <location>
        <begin position="24"/>
        <end position="87"/>
    </location>
</feature>
<evidence type="ECO:0000256" key="2">
    <source>
        <dbReference type="SAM" id="SignalP"/>
    </source>
</evidence>
<name>A0AAE1SE72_9SOLA</name>
<proteinExistence type="predicted"/>
<reference evidence="3" key="1">
    <citation type="submission" date="2023-12" db="EMBL/GenBank/DDBJ databases">
        <title>Genome assembly of Anisodus tanguticus.</title>
        <authorList>
            <person name="Wang Y.-J."/>
        </authorList>
    </citation>
    <scope>NUCLEOTIDE SEQUENCE</scope>
    <source>
        <strain evidence="3">KB-2021</strain>
        <tissue evidence="3">Leaf</tissue>
    </source>
</reference>
<comment type="caution">
    <text evidence="3">The sequence shown here is derived from an EMBL/GenBank/DDBJ whole genome shotgun (WGS) entry which is preliminary data.</text>
</comment>
<evidence type="ECO:0000256" key="1">
    <source>
        <dbReference type="SAM" id="MobiDB-lite"/>
    </source>
</evidence>
<gene>
    <name evidence="3" type="ORF">RND71_012222</name>
</gene>
<keyword evidence="4" id="KW-1185">Reference proteome</keyword>
<dbReference type="Proteomes" id="UP001291623">
    <property type="component" value="Unassembled WGS sequence"/>
</dbReference>